<evidence type="ECO:0000313" key="5">
    <source>
        <dbReference type="Proteomes" id="UP000028547"/>
    </source>
</evidence>
<dbReference type="AlphaFoldDB" id="A0A084SMQ1"/>
<feature type="coiled-coil region" evidence="1">
    <location>
        <begin position="241"/>
        <end position="293"/>
    </location>
</feature>
<evidence type="ECO:0000313" key="4">
    <source>
        <dbReference type="EMBL" id="KFA89736.1"/>
    </source>
</evidence>
<dbReference type="EMBL" id="JPMI01000233">
    <property type="protein sequence ID" value="KFA89736.1"/>
    <property type="molecule type" value="Genomic_DNA"/>
</dbReference>
<dbReference type="SUPFAM" id="SSF52540">
    <property type="entry name" value="P-loop containing nucleoside triphosphate hydrolases"/>
    <property type="match status" value="1"/>
</dbReference>
<feature type="compositionally biased region" description="Low complexity" evidence="2">
    <location>
        <begin position="505"/>
        <end position="514"/>
    </location>
</feature>
<feature type="domain" description="Rad50/SbcC-type AAA" evidence="3">
    <location>
        <begin position="17"/>
        <end position="224"/>
    </location>
</feature>
<feature type="compositionally biased region" description="Basic and acidic residues" evidence="2">
    <location>
        <begin position="481"/>
        <end position="502"/>
    </location>
</feature>
<feature type="compositionally biased region" description="Basic and acidic residues" evidence="2">
    <location>
        <begin position="515"/>
        <end position="551"/>
    </location>
</feature>
<dbReference type="RefSeq" id="WP_043404186.1">
    <property type="nucleotide sequence ID" value="NZ_JPMI01000233.1"/>
</dbReference>
<dbReference type="Pfam" id="PF13476">
    <property type="entry name" value="AAA_23"/>
    <property type="match status" value="1"/>
</dbReference>
<feature type="coiled-coil region" evidence="1">
    <location>
        <begin position="635"/>
        <end position="662"/>
    </location>
</feature>
<dbReference type="PANTHER" id="PTHR32114">
    <property type="entry name" value="ABC TRANSPORTER ABCH.3"/>
    <property type="match status" value="1"/>
</dbReference>
<gene>
    <name evidence="4" type="ORF">Q664_33165</name>
</gene>
<comment type="caution">
    <text evidence="4">The sequence shown here is derived from an EMBL/GenBank/DDBJ whole genome shotgun (WGS) entry which is preliminary data.</text>
</comment>
<protein>
    <submittedName>
        <fullName evidence="4">Nuclease SbcCD subunit C</fullName>
    </submittedName>
</protein>
<dbReference type="PANTHER" id="PTHR32114:SF2">
    <property type="entry name" value="ABC TRANSPORTER ABCH.3"/>
    <property type="match status" value="1"/>
</dbReference>
<dbReference type="Proteomes" id="UP000028547">
    <property type="component" value="Unassembled WGS sequence"/>
</dbReference>
<keyword evidence="1" id="KW-0175">Coiled coil</keyword>
<dbReference type="Pfam" id="PF13558">
    <property type="entry name" value="SbcC_Walker_B"/>
    <property type="match status" value="1"/>
</dbReference>
<name>A0A084SMQ1_9BACT</name>
<evidence type="ECO:0000256" key="2">
    <source>
        <dbReference type="SAM" id="MobiDB-lite"/>
    </source>
</evidence>
<dbReference type="GO" id="GO:0006302">
    <property type="term" value="P:double-strand break repair"/>
    <property type="evidence" value="ECO:0007669"/>
    <property type="project" value="InterPro"/>
</dbReference>
<proteinExistence type="predicted"/>
<dbReference type="GO" id="GO:0016887">
    <property type="term" value="F:ATP hydrolysis activity"/>
    <property type="evidence" value="ECO:0007669"/>
    <property type="project" value="InterPro"/>
</dbReference>
<organism evidence="4 5">
    <name type="scientific">Archangium violaceum Cb vi76</name>
    <dbReference type="NCBI Taxonomy" id="1406225"/>
    <lineage>
        <taxon>Bacteria</taxon>
        <taxon>Pseudomonadati</taxon>
        <taxon>Myxococcota</taxon>
        <taxon>Myxococcia</taxon>
        <taxon>Myxococcales</taxon>
        <taxon>Cystobacterineae</taxon>
        <taxon>Archangiaceae</taxon>
        <taxon>Archangium</taxon>
    </lineage>
</organism>
<evidence type="ECO:0000256" key="1">
    <source>
        <dbReference type="SAM" id="Coils"/>
    </source>
</evidence>
<dbReference type="InterPro" id="IPR027417">
    <property type="entry name" value="P-loop_NTPase"/>
</dbReference>
<sequence>MRILAIRGCNLTSLAGDFALELDQPPLDKMGLFAITGATGAGKSTLLDAMCLALFDRTPRLGERGGVPVGRADEDEDARLMANDVRGMLRRGAGEGFAEVDFLGKDGRRYRARWSVWRARKLAEGRFRPQEMSLTDVVSQQQFGRTRSEVLKAIEERLGLSFDQFRRSALLAQNEFAAFLRADANERAELLERMTGTEVYSRVSMAAHQRHKEVQEELSKLEQGVAAIARLSDEDRSEVEAQRAREEAALGEAQVAQARAEQALHWYTERARLVAQEAEAEQSRQRAAQALEAAEPRKAELERVRAAEVLRAPLNRVDEASRSLVEAEAALAARRAEAEAARASALVCEEARAKAEARKTAAEEAETAARPALEEALKLDAELARARSDEQEAARKLEAARESERVAREALARVAREEEAARAEQKAAEAWLGENKRLEAMAREWPRWEAELLRYGRAAQDETKARNALEQVGSRSGALRAEAERRGGEKREADAALEETKARVASAEAAQGKEAGAERRARRVELQSRQEGLRALTDARKGASEAARAEQEAAEEAGEARAEQASATAEAEAAKGRRLEREAALKEARRASAEARATLDLAEHRAELREGQPCPLCGATEHPYRRTGSALEGLATKARARVEELEGAVAEVTRAEAEARARAAAAGPRAEQAEARREIAAQRRVRQRAAWSDSRAKLGGALPSEDVEAEGLEAWLETALAEVKARQAGLNAEEEAAEKLERVAKEARAALTAALERQEGVEKAVREAEEALRQNTDAETAAGREVEQAARIRQEVLEVLAVPFKDLPRWQESLSAKPGDFRAHCAKRVAEWNTREQALKDAEARVARARDKRTPAETAAGVQHALTESCAQALSGAQEALREKQAARGSVLGGRPTAEVREALQREVKEAAQAFESVRDGAEKAKRDAATAAARVEDAVRAHASAGTARAEAEAALSALLSARSLTLEAARLLLARDAAWCEAEERALSALRQAHEHAQAVRMERQTQRTRHEASGLPSISEENAPAVCKEARSDTEVRRQAVATLKARLDQDDEARRRHGEQARLLEEKQRASGVWRTLSELIGSHDGRKFKVFAQSLTLDALLHYANAHLEELAPRYRLMRVPKYDLDLQVVDGDMGDEVRGVSSLSGGESFLVSLALALGLASLSSETTQVETLFIDEGFGTLDPETLEMALATLDALQATGRQVGIISHVSGLAERIGAQVRVVKQGAGRSRLVVMGEPGLLAPVVSEPRPTASVG</sequence>
<feature type="region of interest" description="Disordered" evidence="2">
    <location>
        <begin position="462"/>
        <end position="580"/>
    </location>
</feature>
<feature type="coiled-coil region" evidence="1">
    <location>
        <begin position="720"/>
        <end position="781"/>
    </location>
</feature>
<reference evidence="4 5" key="1">
    <citation type="submission" date="2014-07" db="EMBL/GenBank/DDBJ databases">
        <title>Draft Genome Sequence of Gephyronic Acid Producer, Cystobacter violaceus Strain Cb vi76.</title>
        <authorList>
            <person name="Stevens D.C."/>
            <person name="Young J."/>
            <person name="Carmichael R."/>
            <person name="Tan J."/>
            <person name="Taylor R.E."/>
        </authorList>
    </citation>
    <scope>NUCLEOTIDE SEQUENCE [LARGE SCALE GENOMIC DNA]</scope>
    <source>
        <strain evidence="4 5">Cb vi76</strain>
    </source>
</reference>
<dbReference type="Gene3D" id="3.40.50.300">
    <property type="entry name" value="P-loop containing nucleotide triphosphate hydrolases"/>
    <property type="match status" value="2"/>
</dbReference>
<feature type="coiled-coil region" evidence="1">
    <location>
        <begin position="317"/>
        <end position="427"/>
    </location>
</feature>
<accession>A0A084SMQ1</accession>
<evidence type="ECO:0000259" key="3">
    <source>
        <dbReference type="Pfam" id="PF13476"/>
    </source>
</evidence>
<dbReference type="InterPro" id="IPR038729">
    <property type="entry name" value="Rad50/SbcC_AAA"/>
</dbReference>